<feature type="compositionally biased region" description="Polar residues" evidence="1">
    <location>
        <begin position="231"/>
        <end position="242"/>
    </location>
</feature>
<dbReference type="Proteomes" id="UP000653454">
    <property type="component" value="Unassembled WGS sequence"/>
</dbReference>
<accession>A0A8S4GAV1</accession>
<organism evidence="2 3">
    <name type="scientific">Plutella xylostella</name>
    <name type="common">Diamondback moth</name>
    <name type="synonym">Plutella maculipennis</name>
    <dbReference type="NCBI Taxonomy" id="51655"/>
    <lineage>
        <taxon>Eukaryota</taxon>
        <taxon>Metazoa</taxon>
        <taxon>Ecdysozoa</taxon>
        <taxon>Arthropoda</taxon>
        <taxon>Hexapoda</taxon>
        <taxon>Insecta</taxon>
        <taxon>Pterygota</taxon>
        <taxon>Neoptera</taxon>
        <taxon>Endopterygota</taxon>
        <taxon>Lepidoptera</taxon>
        <taxon>Glossata</taxon>
        <taxon>Ditrysia</taxon>
        <taxon>Yponomeutoidea</taxon>
        <taxon>Plutellidae</taxon>
        <taxon>Plutella</taxon>
    </lineage>
</organism>
<reference evidence="2" key="1">
    <citation type="submission" date="2020-11" db="EMBL/GenBank/DDBJ databases">
        <authorList>
            <person name="Whiteford S."/>
        </authorList>
    </citation>
    <scope>NUCLEOTIDE SEQUENCE</scope>
</reference>
<proteinExistence type="predicted"/>
<protein>
    <submittedName>
        <fullName evidence="2">(diamondback moth) hypothetical protein</fullName>
    </submittedName>
</protein>
<dbReference type="EMBL" id="CAJHNJ030000180">
    <property type="protein sequence ID" value="CAG9137064.1"/>
    <property type="molecule type" value="Genomic_DNA"/>
</dbReference>
<gene>
    <name evidence="2" type="ORF">PLXY2_LOCUS15317</name>
</gene>
<evidence type="ECO:0000313" key="3">
    <source>
        <dbReference type="Proteomes" id="UP000653454"/>
    </source>
</evidence>
<feature type="region of interest" description="Disordered" evidence="1">
    <location>
        <begin position="228"/>
        <end position="254"/>
    </location>
</feature>
<dbReference type="AlphaFoldDB" id="A0A8S4GAV1"/>
<evidence type="ECO:0000313" key="2">
    <source>
        <dbReference type="EMBL" id="CAG9137064.1"/>
    </source>
</evidence>
<comment type="caution">
    <text evidence="2">The sequence shown here is derived from an EMBL/GenBank/DDBJ whole genome shotgun (WGS) entry which is preliminary data.</text>
</comment>
<feature type="compositionally biased region" description="Basic residues" evidence="1">
    <location>
        <begin position="290"/>
        <end position="299"/>
    </location>
</feature>
<sequence length="496" mass="57836">MIQEKLYLSKLDDVYVSEETSSNLMQFQKDGIRFLYIQYKKEKPGVIVNDTECPERTMQIILFLMAIKHTLRKPALLLCNSINEMKILFHDLAPKFTDVSFESHIHTIDKKIYVNSLDNISTLCHHEWSVLVVFEEEFNIKLLKLLKSLKVMFKIAVVSMDLKKKLTAFMPIYEWIYPNETSKMELLISREKKMKNLIEKAIYVDSLFETIVLNRNLGKNIEQCTHRNRDVTSATAPESNVSRKNKDPTGTKTKRTNKIYHQHAAADTNTDIDNVHVKGDREYLTEKKDKKNNRSKKIKLTPDSDNNKEENINFTNSFIESKTDISAKIDIATDHLFENTAVKNIILSKFAETENSFIDSRDAENNELDIINEPSRTEYNEYTNVYEESRYNNCKDDQNTVTEGTNQTKYSVNEGLLLSNDDENDTINLRYSDEISIDEIEFKSCTKEKELNEHERIEIKDDICNKTVMTQFDTQMKNIEEKTIEKFKGSFLDSIF</sequence>
<name>A0A8S4GAV1_PLUXY</name>
<evidence type="ECO:0000256" key="1">
    <source>
        <dbReference type="SAM" id="MobiDB-lite"/>
    </source>
</evidence>
<feature type="region of interest" description="Disordered" evidence="1">
    <location>
        <begin position="286"/>
        <end position="308"/>
    </location>
</feature>
<keyword evidence="3" id="KW-1185">Reference proteome</keyword>